<comment type="subunit">
    <text evidence="2">Homodimer.</text>
</comment>
<protein>
    <recommendedName>
        <fullName evidence="8">Adaptor protein</fullName>
    </recommendedName>
</protein>
<dbReference type="Proteomes" id="UP000077881">
    <property type="component" value="Unassembled WGS sequence"/>
</dbReference>
<dbReference type="InterPro" id="IPR008681">
    <property type="entry name" value="Neg-reg_MecA"/>
</dbReference>
<dbReference type="RefSeq" id="WP_057989228.1">
    <property type="nucleotide sequence ID" value="NZ_JAGGKH010000006.1"/>
</dbReference>
<name>A0A0Q9XU43_9BACI</name>
<accession>A0A0Q9XU43</accession>
<evidence type="ECO:0000313" key="7">
    <source>
        <dbReference type="Proteomes" id="UP000077881"/>
    </source>
</evidence>
<keyword evidence="3" id="KW-0178">Competence</keyword>
<organism evidence="4 6">
    <name type="scientific">Lederbergia galactosidilytica</name>
    <dbReference type="NCBI Taxonomy" id="217031"/>
    <lineage>
        <taxon>Bacteria</taxon>
        <taxon>Bacillati</taxon>
        <taxon>Bacillota</taxon>
        <taxon>Bacilli</taxon>
        <taxon>Bacillales</taxon>
        <taxon>Bacillaceae</taxon>
        <taxon>Lederbergia</taxon>
    </lineage>
</organism>
<evidence type="ECO:0000313" key="6">
    <source>
        <dbReference type="Proteomes" id="UP000053881"/>
    </source>
</evidence>
<dbReference type="GO" id="GO:0030420">
    <property type="term" value="P:establishment of competence for transformation"/>
    <property type="evidence" value="ECO:0007669"/>
    <property type="project" value="UniProtKB-KW"/>
</dbReference>
<dbReference type="PANTHER" id="PTHR39161:SF1">
    <property type="entry name" value="ADAPTER PROTEIN MECA 1"/>
    <property type="match status" value="1"/>
</dbReference>
<dbReference type="STRING" id="217031.ABB05_00335"/>
<dbReference type="Proteomes" id="UP000053881">
    <property type="component" value="Unassembled WGS sequence"/>
</dbReference>
<proteinExistence type="inferred from homology"/>
<dbReference type="Pfam" id="PF05389">
    <property type="entry name" value="MecA"/>
    <property type="match status" value="2"/>
</dbReference>
<dbReference type="EMBL" id="LDJR01000005">
    <property type="protein sequence ID" value="OAK75816.1"/>
    <property type="molecule type" value="Genomic_DNA"/>
</dbReference>
<dbReference type="EMBL" id="LGPB01000095">
    <property type="protein sequence ID" value="KRG12187.1"/>
    <property type="molecule type" value="Genomic_DNA"/>
</dbReference>
<evidence type="ECO:0008006" key="8">
    <source>
        <dbReference type="Google" id="ProtNLM"/>
    </source>
</evidence>
<dbReference type="AlphaFoldDB" id="A0A0Q9XU43"/>
<keyword evidence="7" id="KW-1185">Reference proteome</keyword>
<evidence type="ECO:0000256" key="3">
    <source>
        <dbReference type="ARBA" id="ARBA00023287"/>
    </source>
</evidence>
<dbReference type="PATRIC" id="fig|217031.4.peg.3871"/>
<reference evidence="5 7" key="1">
    <citation type="submission" date="2015-05" db="EMBL/GenBank/DDBJ databases">
        <title>Comparison of genome.</title>
        <authorList>
            <person name="Zheng Z."/>
            <person name="Sun M."/>
        </authorList>
    </citation>
    <scope>NUCLEOTIDE SEQUENCE [LARGE SCALE GENOMIC DNA]</scope>
    <source>
        <strain evidence="5 7">G25-74</strain>
    </source>
</reference>
<evidence type="ECO:0000313" key="4">
    <source>
        <dbReference type="EMBL" id="KRG12187.1"/>
    </source>
</evidence>
<gene>
    <name evidence="5" type="ORF">ABB05_00335</name>
    <name evidence="4" type="ORF">ACA29_11650</name>
</gene>
<evidence type="ECO:0000256" key="2">
    <source>
        <dbReference type="ARBA" id="ARBA00011738"/>
    </source>
</evidence>
<comment type="caution">
    <text evidence="4">The sequence shown here is derived from an EMBL/GenBank/DDBJ whole genome shotgun (WGS) entry which is preliminary data.</text>
</comment>
<comment type="similarity">
    <text evidence="1">Belongs to the MecA family.</text>
</comment>
<evidence type="ECO:0000313" key="5">
    <source>
        <dbReference type="EMBL" id="OAK75816.1"/>
    </source>
</evidence>
<dbReference type="OrthoDB" id="2085234at2"/>
<reference evidence="4 6" key="2">
    <citation type="submission" date="2015-06" db="EMBL/GenBank/DDBJ databases">
        <title>Genome sequencing project of Bacillus galactosidilyticus PL133.</title>
        <authorList>
            <person name="Gaiero J."/>
            <person name="Nicol R."/>
            <person name="Habash M."/>
        </authorList>
    </citation>
    <scope>NUCLEOTIDE SEQUENCE [LARGE SCALE GENOMIC DNA]</scope>
    <source>
        <strain evidence="4 6">PL133</strain>
    </source>
</reference>
<sequence length="190" mass="22411">MKLERIALNQIKYSISFDELSFKGMTEEEMLEKPYVWDALFDRMLDEACRMYNLQDCEAMAVEIYSMNANELVLILTLDDDDMVDFPIGIHEPSIIFENDFVIFVFDSIDDCIFLAKRMSDLERLQSISSLYMFKDQYYLVMMKGNMRQESLLALGEEYGERSTYTWAYLEEYGKTIIDKTAMQTLYANF</sequence>
<dbReference type="Gene3D" id="3.30.70.1950">
    <property type="match status" value="1"/>
</dbReference>
<evidence type="ECO:0000256" key="1">
    <source>
        <dbReference type="ARBA" id="ARBA00005397"/>
    </source>
</evidence>
<dbReference type="InterPro" id="IPR038471">
    <property type="entry name" value="MecA_C_sf"/>
</dbReference>
<dbReference type="PANTHER" id="PTHR39161">
    <property type="entry name" value="ADAPTER PROTEIN MECA"/>
    <property type="match status" value="1"/>
</dbReference>